<dbReference type="EMBL" id="JAGPYM010000067">
    <property type="protein sequence ID" value="KAH6869671.1"/>
    <property type="molecule type" value="Genomic_DNA"/>
</dbReference>
<dbReference type="OrthoDB" id="4965682at2759"/>
<dbReference type="Proteomes" id="UP000777438">
    <property type="component" value="Unassembled WGS sequence"/>
</dbReference>
<evidence type="ECO:0000313" key="2">
    <source>
        <dbReference type="Proteomes" id="UP000777438"/>
    </source>
</evidence>
<evidence type="ECO:0000313" key="1">
    <source>
        <dbReference type="EMBL" id="KAH6869671.1"/>
    </source>
</evidence>
<dbReference type="AlphaFoldDB" id="A0A9P8VQK4"/>
<reference evidence="1 2" key="1">
    <citation type="journal article" date="2021" name="Nat. Commun.">
        <title>Genetic determinants of endophytism in the Arabidopsis root mycobiome.</title>
        <authorList>
            <person name="Mesny F."/>
            <person name="Miyauchi S."/>
            <person name="Thiergart T."/>
            <person name="Pickel B."/>
            <person name="Atanasova L."/>
            <person name="Karlsson M."/>
            <person name="Huettel B."/>
            <person name="Barry K.W."/>
            <person name="Haridas S."/>
            <person name="Chen C."/>
            <person name="Bauer D."/>
            <person name="Andreopoulos W."/>
            <person name="Pangilinan J."/>
            <person name="LaButti K."/>
            <person name="Riley R."/>
            <person name="Lipzen A."/>
            <person name="Clum A."/>
            <person name="Drula E."/>
            <person name="Henrissat B."/>
            <person name="Kohler A."/>
            <person name="Grigoriev I.V."/>
            <person name="Martin F.M."/>
            <person name="Hacquard S."/>
        </authorList>
    </citation>
    <scope>NUCLEOTIDE SEQUENCE [LARGE SCALE GENOMIC DNA]</scope>
    <source>
        <strain evidence="1 2">MPI-CAGE-CH-0241</strain>
    </source>
</reference>
<sequence length="69" mass="8515">MAEPVRVPDYRLRKDVLEQWLWYRFNTVIDVYPINTYYVFYLPEGAELTDDERRQLRKLKNKMTFSPPE</sequence>
<comment type="caution">
    <text evidence="1">The sequence shown here is derived from an EMBL/GenBank/DDBJ whole genome shotgun (WGS) entry which is preliminary data.</text>
</comment>
<organism evidence="1 2">
    <name type="scientific">Thelonectria olida</name>
    <dbReference type="NCBI Taxonomy" id="1576542"/>
    <lineage>
        <taxon>Eukaryota</taxon>
        <taxon>Fungi</taxon>
        <taxon>Dikarya</taxon>
        <taxon>Ascomycota</taxon>
        <taxon>Pezizomycotina</taxon>
        <taxon>Sordariomycetes</taxon>
        <taxon>Hypocreomycetidae</taxon>
        <taxon>Hypocreales</taxon>
        <taxon>Nectriaceae</taxon>
        <taxon>Thelonectria</taxon>
    </lineage>
</organism>
<gene>
    <name evidence="1" type="ORF">B0T10DRAFT_611465</name>
</gene>
<accession>A0A9P8VQK4</accession>
<protein>
    <submittedName>
        <fullName evidence="1">Uncharacterized protein</fullName>
    </submittedName>
</protein>
<keyword evidence="2" id="KW-1185">Reference proteome</keyword>
<name>A0A9P8VQK4_9HYPO</name>
<proteinExistence type="predicted"/>